<keyword evidence="2" id="KW-1185">Reference proteome</keyword>
<sequence length="226" mass="26833">MLFHAVFGKRKVLARKPKPWRINLLLELAYQGWITIKPKILAKFEATCKDVKYRMLINLFDNVIPATLDVYAVLFRSGSFNEYVEMVFRIWTFALRWNHKNYNKAPLVFLSDIFYWQEKEHPMLEVVKMFLVNFNDYFVENFHSKIRANTSSGDSVDTIIKQACVLDTNKESPFKEMFHTKKRYPYKPSNLEYLANKTSLFLLDYFHQVFCYIKTVGNITDKSYGL</sequence>
<accession>A0A397V5I3</accession>
<dbReference type="Proteomes" id="UP000266673">
    <property type="component" value="Unassembled WGS sequence"/>
</dbReference>
<evidence type="ECO:0000313" key="2">
    <source>
        <dbReference type="Proteomes" id="UP000266673"/>
    </source>
</evidence>
<dbReference type="AlphaFoldDB" id="A0A397V5I3"/>
<evidence type="ECO:0000313" key="1">
    <source>
        <dbReference type="EMBL" id="RIB17302.1"/>
    </source>
</evidence>
<dbReference type="OrthoDB" id="2433237at2759"/>
<name>A0A397V5I3_9GLOM</name>
<proteinExistence type="predicted"/>
<dbReference type="EMBL" id="QKWP01000617">
    <property type="protein sequence ID" value="RIB17302.1"/>
    <property type="molecule type" value="Genomic_DNA"/>
</dbReference>
<protein>
    <submittedName>
        <fullName evidence="1">Uncharacterized protein</fullName>
    </submittedName>
</protein>
<comment type="caution">
    <text evidence="1">The sequence shown here is derived from an EMBL/GenBank/DDBJ whole genome shotgun (WGS) entry which is preliminary data.</text>
</comment>
<gene>
    <name evidence="1" type="ORF">C2G38_1444600</name>
</gene>
<organism evidence="1 2">
    <name type="scientific">Gigaspora rosea</name>
    <dbReference type="NCBI Taxonomy" id="44941"/>
    <lineage>
        <taxon>Eukaryota</taxon>
        <taxon>Fungi</taxon>
        <taxon>Fungi incertae sedis</taxon>
        <taxon>Mucoromycota</taxon>
        <taxon>Glomeromycotina</taxon>
        <taxon>Glomeromycetes</taxon>
        <taxon>Diversisporales</taxon>
        <taxon>Gigasporaceae</taxon>
        <taxon>Gigaspora</taxon>
    </lineage>
</organism>
<reference evidence="1 2" key="1">
    <citation type="submission" date="2018-06" db="EMBL/GenBank/DDBJ databases">
        <title>Comparative genomics reveals the genomic features of Rhizophagus irregularis, R. cerebriforme, R. diaphanum and Gigaspora rosea, and their symbiotic lifestyle signature.</title>
        <authorList>
            <person name="Morin E."/>
            <person name="San Clemente H."/>
            <person name="Chen E.C.H."/>
            <person name="De La Providencia I."/>
            <person name="Hainaut M."/>
            <person name="Kuo A."/>
            <person name="Kohler A."/>
            <person name="Murat C."/>
            <person name="Tang N."/>
            <person name="Roy S."/>
            <person name="Loubradou J."/>
            <person name="Henrissat B."/>
            <person name="Grigoriev I.V."/>
            <person name="Corradi N."/>
            <person name="Roux C."/>
            <person name="Martin F.M."/>
        </authorList>
    </citation>
    <scope>NUCLEOTIDE SEQUENCE [LARGE SCALE GENOMIC DNA]</scope>
    <source>
        <strain evidence="1 2">DAOM 194757</strain>
    </source>
</reference>